<dbReference type="EMBL" id="BAABGP010000003">
    <property type="protein sequence ID" value="GAA4479153.1"/>
    <property type="molecule type" value="Genomic_DNA"/>
</dbReference>
<keyword evidence="1" id="KW-0812">Transmembrane</keyword>
<feature type="transmembrane region" description="Helical" evidence="1">
    <location>
        <begin position="12"/>
        <end position="31"/>
    </location>
</feature>
<gene>
    <name evidence="2" type="ORF">GCM10023171_04270</name>
</gene>
<evidence type="ECO:0000256" key="1">
    <source>
        <dbReference type="SAM" id="Phobius"/>
    </source>
</evidence>
<evidence type="ECO:0008006" key="4">
    <source>
        <dbReference type="Google" id="ProtNLM"/>
    </source>
</evidence>
<evidence type="ECO:0000313" key="3">
    <source>
        <dbReference type="Proteomes" id="UP001500731"/>
    </source>
</evidence>
<dbReference type="RefSeq" id="WP_345183850.1">
    <property type="nucleotide sequence ID" value="NZ_BAABGP010000003.1"/>
</dbReference>
<proteinExistence type="predicted"/>
<organism evidence="2 3">
    <name type="scientific">Microbacterium panaciterrae</name>
    <dbReference type="NCBI Taxonomy" id="985759"/>
    <lineage>
        <taxon>Bacteria</taxon>
        <taxon>Bacillati</taxon>
        <taxon>Actinomycetota</taxon>
        <taxon>Actinomycetes</taxon>
        <taxon>Micrococcales</taxon>
        <taxon>Microbacteriaceae</taxon>
        <taxon>Microbacterium</taxon>
    </lineage>
</organism>
<name>A0ABP8P3L4_9MICO</name>
<evidence type="ECO:0000313" key="2">
    <source>
        <dbReference type="EMBL" id="GAA4479153.1"/>
    </source>
</evidence>
<keyword evidence="3" id="KW-1185">Reference proteome</keyword>
<accession>A0ABP8P3L4</accession>
<dbReference type="Proteomes" id="UP001500731">
    <property type="component" value="Unassembled WGS sequence"/>
</dbReference>
<comment type="caution">
    <text evidence="2">The sequence shown here is derived from an EMBL/GenBank/DDBJ whole genome shotgun (WGS) entry which is preliminary data.</text>
</comment>
<feature type="transmembrane region" description="Helical" evidence="1">
    <location>
        <begin position="130"/>
        <end position="152"/>
    </location>
</feature>
<reference evidence="3" key="1">
    <citation type="journal article" date="2019" name="Int. J. Syst. Evol. Microbiol.">
        <title>The Global Catalogue of Microorganisms (GCM) 10K type strain sequencing project: providing services to taxonomists for standard genome sequencing and annotation.</title>
        <authorList>
            <consortium name="The Broad Institute Genomics Platform"/>
            <consortium name="The Broad Institute Genome Sequencing Center for Infectious Disease"/>
            <person name="Wu L."/>
            <person name="Ma J."/>
        </authorList>
    </citation>
    <scope>NUCLEOTIDE SEQUENCE [LARGE SCALE GENOMIC DNA]</scope>
    <source>
        <strain evidence="3">JCM 17839</strain>
    </source>
</reference>
<protein>
    <recommendedName>
        <fullName evidence="4">DUF4386 family protein</fullName>
    </recommendedName>
</protein>
<keyword evidence="1" id="KW-0472">Membrane</keyword>
<keyword evidence="1" id="KW-1133">Transmembrane helix</keyword>
<feature type="transmembrane region" description="Helical" evidence="1">
    <location>
        <begin position="85"/>
        <end position="110"/>
    </location>
</feature>
<feature type="transmembrane region" description="Helical" evidence="1">
    <location>
        <begin position="180"/>
        <end position="196"/>
    </location>
</feature>
<feature type="transmembrane region" description="Helical" evidence="1">
    <location>
        <begin position="51"/>
        <end position="73"/>
    </location>
</feature>
<sequence length="213" mass="21044">MSATTLPRSAGTGLLVYAAGTFAAFAFAGSPGGDYSAGGVASYIGPAHAPVAFTLWYVAALSALALVVFGAGVRRTPAIGGPMAALATIGAALSATGAWLAGGVAVGMVEGGGAVQSGVPAPVVYLITEIGNLMCVCAPALCVGVIGIVLAVRGALSPWLRVVSVIGGICGILAPFYLTYFAYLLWVLVLGIVVLARRTPATESARTTAALSS</sequence>